<dbReference type="Proteomes" id="UP001153332">
    <property type="component" value="Unassembled WGS sequence"/>
</dbReference>
<proteinExistence type="predicted"/>
<accession>A0ACC2JE78</accession>
<sequence>MMYNVYQPAIGMRRLEQLLTLVALAVDLCPLTKDTKCLLGPSTETDFFDDRGCHDFFAGEHAPGYGIGAALAHVAVVGTIGSLQGPRGRCFAL</sequence>
<name>A0ACC2JE78_9PEZI</name>
<comment type="caution">
    <text evidence="1">The sequence shown here is derived from an EMBL/GenBank/DDBJ whole genome shotgun (WGS) entry which is preliminary data.</text>
</comment>
<organism evidence="1 2">
    <name type="scientific">Lasiodiplodia mahajangana</name>
    <dbReference type="NCBI Taxonomy" id="1108764"/>
    <lineage>
        <taxon>Eukaryota</taxon>
        <taxon>Fungi</taxon>
        <taxon>Dikarya</taxon>
        <taxon>Ascomycota</taxon>
        <taxon>Pezizomycotina</taxon>
        <taxon>Dothideomycetes</taxon>
        <taxon>Dothideomycetes incertae sedis</taxon>
        <taxon>Botryosphaeriales</taxon>
        <taxon>Botryosphaeriaceae</taxon>
        <taxon>Lasiodiplodia</taxon>
    </lineage>
</organism>
<dbReference type="EMBL" id="JAPUUL010002317">
    <property type="protein sequence ID" value="KAJ8125518.1"/>
    <property type="molecule type" value="Genomic_DNA"/>
</dbReference>
<reference evidence="1" key="1">
    <citation type="submission" date="2022-12" db="EMBL/GenBank/DDBJ databases">
        <title>Genome Sequence of Lasiodiplodia mahajangana.</title>
        <authorList>
            <person name="Buettner E."/>
        </authorList>
    </citation>
    <scope>NUCLEOTIDE SEQUENCE</scope>
    <source>
        <strain evidence="1">VT137</strain>
    </source>
</reference>
<evidence type="ECO:0000313" key="1">
    <source>
        <dbReference type="EMBL" id="KAJ8125518.1"/>
    </source>
</evidence>
<protein>
    <submittedName>
        <fullName evidence="1">Uncharacterized protein</fullName>
    </submittedName>
</protein>
<keyword evidence="2" id="KW-1185">Reference proteome</keyword>
<evidence type="ECO:0000313" key="2">
    <source>
        <dbReference type="Proteomes" id="UP001153332"/>
    </source>
</evidence>
<gene>
    <name evidence="1" type="ORF">O1611_g8122</name>
</gene>